<dbReference type="EMBL" id="BMOB01000002">
    <property type="protein sequence ID" value="GGI80454.1"/>
    <property type="molecule type" value="Genomic_DNA"/>
</dbReference>
<feature type="region of interest" description="Disordered" evidence="1">
    <location>
        <begin position="302"/>
        <end position="323"/>
    </location>
</feature>
<dbReference type="OrthoDB" id="9807055at2"/>
<evidence type="ECO:0000313" key="2">
    <source>
        <dbReference type="EMBL" id="GGI80454.1"/>
    </source>
</evidence>
<evidence type="ECO:0000256" key="1">
    <source>
        <dbReference type="SAM" id="MobiDB-lite"/>
    </source>
</evidence>
<dbReference type="RefSeq" id="WP_131775858.1">
    <property type="nucleotide sequence ID" value="NZ_BMOB01000002.1"/>
</dbReference>
<keyword evidence="3" id="KW-1185">Reference proteome</keyword>
<dbReference type="Proteomes" id="UP000630149">
    <property type="component" value="Unassembled WGS sequence"/>
</dbReference>
<evidence type="ECO:0000313" key="3">
    <source>
        <dbReference type="Proteomes" id="UP000630149"/>
    </source>
</evidence>
<comment type="caution">
    <text evidence="2">The sequence shown here is derived from an EMBL/GenBank/DDBJ whole genome shotgun (WGS) entry which is preliminary data.</text>
</comment>
<proteinExistence type="predicted"/>
<accession>A0A917JSM1</accession>
<sequence length="323" mass="36263">MNQDELLAGDLIFYFNTLGIAEHIALYAGEKDGIPYVLHATTEPHRAVMLTYLKEPDPFCSYHVMRPVNQILALEAKQILLNWVKHLVPFASDEKYDRLVNPIDELAGFERADSGIIQYEYGRRTYRSNFNQYLLFANHLPYIPEENGKIQGLLCSEAVIAAFNVVLVQTYASSKEIFGKKVWNIEGDIEAFIDSLDSPLPLDAKTTFPAGIYEHCLREPAHWHHLGVLTISPLPAISEHDKAQWKEFISSLKESAQEKALSFSTSETPDLSSGADSRSSDSTAILSLSPFYCTFFKPRALTDKPSDSQISHHPVPLSSKESN</sequence>
<gene>
    <name evidence="2" type="ORF">GCM10007966_06230</name>
</gene>
<name>A0A917JSM1_9GAMM</name>
<reference evidence="2" key="2">
    <citation type="submission" date="2020-09" db="EMBL/GenBank/DDBJ databases">
        <authorList>
            <person name="Sun Q."/>
            <person name="Ohkuma M."/>
        </authorList>
    </citation>
    <scope>NUCLEOTIDE SEQUENCE</scope>
    <source>
        <strain evidence="2">JCM 13919</strain>
    </source>
</reference>
<dbReference type="AlphaFoldDB" id="A0A917JSM1"/>
<reference evidence="2" key="1">
    <citation type="journal article" date="2014" name="Int. J. Syst. Evol. Microbiol.">
        <title>Complete genome sequence of Corynebacterium casei LMG S-19264T (=DSM 44701T), isolated from a smear-ripened cheese.</title>
        <authorList>
            <consortium name="US DOE Joint Genome Institute (JGI-PGF)"/>
            <person name="Walter F."/>
            <person name="Albersmeier A."/>
            <person name="Kalinowski J."/>
            <person name="Ruckert C."/>
        </authorList>
    </citation>
    <scope>NUCLEOTIDE SEQUENCE</scope>
    <source>
        <strain evidence="2">JCM 13919</strain>
    </source>
</reference>
<organism evidence="2 3">
    <name type="scientific">Legionella impletisoli</name>
    <dbReference type="NCBI Taxonomy" id="343510"/>
    <lineage>
        <taxon>Bacteria</taxon>
        <taxon>Pseudomonadati</taxon>
        <taxon>Pseudomonadota</taxon>
        <taxon>Gammaproteobacteria</taxon>
        <taxon>Legionellales</taxon>
        <taxon>Legionellaceae</taxon>
        <taxon>Legionella</taxon>
    </lineage>
</organism>
<protein>
    <submittedName>
        <fullName evidence="2">Uncharacterized protein</fullName>
    </submittedName>
</protein>